<dbReference type="InterPro" id="IPR047057">
    <property type="entry name" value="MerR_fam"/>
</dbReference>
<dbReference type="STRING" id="564137.SAMN04488238_104257"/>
<evidence type="ECO:0000256" key="2">
    <source>
        <dbReference type="ARBA" id="ARBA00022490"/>
    </source>
</evidence>
<dbReference type="GO" id="GO:0003700">
    <property type="term" value="F:DNA-binding transcription factor activity"/>
    <property type="evidence" value="ECO:0007669"/>
    <property type="project" value="InterPro"/>
</dbReference>
<evidence type="ECO:0000256" key="4">
    <source>
        <dbReference type="ARBA" id="ARBA00023125"/>
    </source>
</evidence>
<evidence type="ECO:0000256" key="5">
    <source>
        <dbReference type="ARBA" id="ARBA00023163"/>
    </source>
</evidence>
<evidence type="ECO:0000313" key="7">
    <source>
        <dbReference type="EMBL" id="SDW94142.1"/>
    </source>
</evidence>
<evidence type="ECO:0000256" key="1">
    <source>
        <dbReference type="ARBA" id="ARBA00004496"/>
    </source>
</evidence>
<keyword evidence="2" id="KW-0963">Cytoplasm</keyword>
<name>A0A1H2XMN1_9RHOB</name>
<keyword evidence="3" id="KW-0805">Transcription regulation</keyword>
<dbReference type="GO" id="GO:0003677">
    <property type="term" value="F:DNA binding"/>
    <property type="evidence" value="ECO:0007669"/>
    <property type="project" value="UniProtKB-KW"/>
</dbReference>
<feature type="domain" description="HTH merR-type" evidence="6">
    <location>
        <begin position="1"/>
        <end position="68"/>
    </location>
</feature>
<dbReference type="PROSITE" id="PS50937">
    <property type="entry name" value="HTH_MERR_2"/>
    <property type="match status" value="1"/>
</dbReference>
<protein>
    <submittedName>
        <fullName evidence="7">Cu(I)-responsive transcriptional regulator</fullName>
    </submittedName>
</protein>
<accession>A0A1H2XMN1</accession>
<reference evidence="7 8" key="1">
    <citation type="submission" date="2016-10" db="EMBL/GenBank/DDBJ databases">
        <authorList>
            <person name="de Groot N.N."/>
        </authorList>
    </citation>
    <scope>NUCLEOTIDE SEQUENCE [LARGE SCALE GENOMIC DNA]</scope>
    <source>
        <strain evidence="7 8">CGMCC 1.8894</strain>
    </source>
</reference>
<evidence type="ECO:0000256" key="3">
    <source>
        <dbReference type="ARBA" id="ARBA00023015"/>
    </source>
</evidence>
<dbReference type="InterPro" id="IPR015358">
    <property type="entry name" value="Tscrpt_reg_MerR_DNA-bd"/>
</dbReference>
<dbReference type="InterPro" id="IPR011789">
    <property type="entry name" value="CueR"/>
</dbReference>
<dbReference type="AlphaFoldDB" id="A0A1H2XMN1"/>
<evidence type="ECO:0000259" key="6">
    <source>
        <dbReference type="PROSITE" id="PS50937"/>
    </source>
</evidence>
<dbReference type="CDD" id="cd01108">
    <property type="entry name" value="HTH_CueR"/>
    <property type="match status" value="1"/>
</dbReference>
<dbReference type="PRINTS" id="PR00040">
    <property type="entry name" value="HTHMERR"/>
</dbReference>
<dbReference type="OrthoDB" id="9802944at2"/>
<dbReference type="SUPFAM" id="SSF46955">
    <property type="entry name" value="Putative DNA-binding domain"/>
    <property type="match status" value="1"/>
</dbReference>
<dbReference type="Proteomes" id="UP000198539">
    <property type="component" value="Unassembled WGS sequence"/>
</dbReference>
<sequence>MNIGEVAARCGLPAKTIRYYEDIGLIRPQRSANGYRQFRPQDAQKLAFLKRARALGFSVEECRVLLSLYEDETRASADVKQIASAHLDAIDARLVELQAMRDTLSHLVTACAGDARPDCPILADLSADLPGPASDD</sequence>
<dbReference type="InterPro" id="IPR000551">
    <property type="entry name" value="MerR-type_HTH_dom"/>
</dbReference>
<dbReference type="InterPro" id="IPR009061">
    <property type="entry name" value="DNA-bd_dom_put_sf"/>
</dbReference>
<dbReference type="Pfam" id="PF09278">
    <property type="entry name" value="MerR-DNA-bind"/>
    <property type="match status" value="1"/>
</dbReference>
<dbReference type="SMART" id="SM00422">
    <property type="entry name" value="HTH_MERR"/>
    <property type="match status" value="1"/>
</dbReference>
<organism evidence="7 8">
    <name type="scientific">Roseicitreum antarcticum</name>
    <dbReference type="NCBI Taxonomy" id="564137"/>
    <lineage>
        <taxon>Bacteria</taxon>
        <taxon>Pseudomonadati</taxon>
        <taxon>Pseudomonadota</taxon>
        <taxon>Alphaproteobacteria</taxon>
        <taxon>Rhodobacterales</taxon>
        <taxon>Paracoccaceae</taxon>
        <taxon>Roseicitreum</taxon>
    </lineage>
</organism>
<dbReference type="EMBL" id="FNOM01000004">
    <property type="protein sequence ID" value="SDW94142.1"/>
    <property type="molecule type" value="Genomic_DNA"/>
</dbReference>
<proteinExistence type="predicted"/>
<dbReference type="GO" id="GO:0005737">
    <property type="term" value="C:cytoplasm"/>
    <property type="evidence" value="ECO:0007669"/>
    <property type="project" value="UniProtKB-SubCell"/>
</dbReference>
<keyword evidence="4" id="KW-0238">DNA-binding</keyword>
<dbReference type="PANTHER" id="PTHR30204">
    <property type="entry name" value="REDOX-CYCLING DRUG-SENSING TRANSCRIPTIONAL ACTIVATOR SOXR"/>
    <property type="match status" value="1"/>
</dbReference>
<dbReference type="PANTHER" id="PTHR30204:SF94">
    <property type="entry name" value="HEAVY METAL-DEPENDENT TRANSCRIPTIONAL REGULATOR HI_0293-RELATED"/>
    <property type="match status" value="1"/>
</dbReference>
<gene>
    <name evidence="7" type="ORF">SAMN04488238_104257</name>
</gene>
<dbReference type="GO" id="GO:0005507">
    <property type="term" value="F:copper ion binding"/>
    <property type="evidence" value="ECO:0007669"/>
    <property type="project" value="InterPro"/>
</dbReference>
<dbReference type="RefSeq" id="WP_092887783.1">
    <property type="nucleotide sequence ID" value="NZ_CP061498.1"/>
</dbReference>
<dbReference type="Gene3D" id="1.10.1660.10">
    <property type="match status" value="1"/>
</dbReference>
<keyword evidence="8" id="KW-1185">Reference proteome</keyword>
<keyword evidence="5" id="KW-0804">Transcription</keyword>
<comment type="subcellular location">
    <subcellularLocation>
        <location evidence="1">Cytoplasm</location>
    </subcellularLocation>
</comment>
<dbReference type="GO" id="GO:0045893">
    <property type="term" value="P:positive regulation of DNA-templated transcription"/>
    <property type="evidence" value="ECO:0007669"/>
    <property type="project" value="InterPro"/>
</dbReference>
<dbReference type="NCBIfam" id="TIGR02044">
    <property type="entry name" value="CueR"/>
    <property type="match status" value="1"/>
</dbReference>
<evidence type="ECO:0000313" key="8">
    <source>
        <dbReference type="Proteomes" id="UP000198539"/>
    </source>
</evidence>
<dbReference type="Pfam" id="PF00376">
    <property type="entry name" value="MerR"/>
    <property type="match status" value="1"/>
</dbReference>